<dbReference type="Proteomes" id="UP001596001">
    <property type="component" value="Unassembled WGS sequence"/>
</dbReference>
<sequence length="161" mass="17244">MTTSVFWPIVALILALGLYVQGQQLHQAQTHAAELEHQQDLAWAQKKNLETQHRHDTEQKDKETQAAIAVAHADADRARAVSVGLQHDLAGFIEAHRHRAQAATAAGQCAPDDSAALVLADLFSRADARAGELAAAFDESLARGNGCADTYDAAVAISQEQ</sequence>
<dbReference type="Pfam" id="PF10721">
    <property type="entry name" value="DUF2514"/>
    <property type="match status" value="1"/>
</dbReference>
<gene>
    <name evidence="1" type="ORF">ACFO6X_05030</name>
</gene>
<accession>A0ABV9QBF1</accession>
<evidence type="ECO:0000313" key="1">
    <source>
        <dbReference type="EMBL" id="MFC4788346.1"/>
    </source>
</evidence>
<proteinExistence type="predicted"/>
<dbReference type="EMBL" id="JBHSHJ010000003">
    <property type="protein sequence ID" value="MFC4788346.1"/>
    <property type="molecule type" value="Genomic_DNA"/>
</dbReference>
<dbReference type="RefSeq" id="WP_382430684.1">
    <property type="nucleotide sequence ID" value="NZ_JBHSHJ010000003.1"/>
</dbReference>
<organism evidence="1 2">
    <name type="scientific">Giesbergeria sinuosa</name>
    <dbReference type="NCBI Taxonomy" id="80883"/>
    <lineage>
        <taxon>Bacteria</taxon>
        <taxon>Pseudomonadati</taxon>
        <taxon>Pseudomonadota</taxon>
        <taxon>Betaproteobacteria</taxon>
        <taxon>Burkholderiales</taxon>
        <taxon>Comamonadaceae</taxon>
        <taxon>Giesbergeria</taxon>
    </lineage>
</organism>
<keyword evidence="2" id="KW-1185">Reference proteome</keyword>
<comment type="caution">
    <text evidence="1">The sequence shown here is derived from an EMBL/GenBank/DDBJ whole genome shotgun (WGS) entry which is preliminary data.</text>
</comment>
<evidence type="ECO:0000313" key="2">
    <source>
        <dbReference type="Proteomes" id="UP001596001"/>
    </source>
</evidence>
<protein>
    <submittedName>
        <fullName evidence="1">DUF2514 family protein</fullName>
    </submittedName>
</protein>
<reference evidence="2" key="1">
    <citation type="journal article" date="2019" name="Int. J. Syst. Evol. Microbiol.">
        <title>The Global Catalogue of Microorganisms (GCM) 10K type strain sequencing project: providing services to taxonomists for standard genome sequencing and annotation.</title>
        <authorList>
            <consortium name="The Broad Institute Genomics Platform"/>
            <consortium name="The Broad Institute Genome Sequencing Center for Infectious Disease"/>
            <person name="Wu L."/>
            <person name="Ma J."/>
        </authorList>
    </citation>
    <scope>NUCLEOTIDE SEQUENCE [LARGE SCALE GENOMIC DNA]</scope>
    <source>
        <strain evidence="2">CCUG 49452</strain>
    </source>
</reference>
<dbReference type="InterPro" id="IPR019659">
    <property type="entry name" value="DUF2514"/>
</dbReference>
<name>A0ABV9QBF1_9BURK</name>